<feature type="domain" description="Fibronectin type-III" evidence="6">
    <location>
        <begin position="348"/>
        <end position="443"/>
    </location>
</feature>
<dbReference type="CDD" id="cd00096">
    <property type="entry name" value="Ig"/>
    <property type="match status" value="2"/>
</dbReference>
<dbReference type="InterPro" id="IPR050964">
    <property type="entry name" value="Striated_Muscle_Regulatory"/>
</dbReference>
<dbReference type="FunFam" id="2.60.40.10:FF:000197">
    <property type="entry name" value="Myomesin 1"/>
    <property type="match status" value="1"/>
</dbReference>
<evidence type="ECO:0000256" key="3">
    <source>
        <dbReference type="ARBA" id="ARBA00023319"/>
    </source>
</evidence>
<dbReference type="InterPro" id="IPR003961">
    <property type="entry name" value="FN3_dom"/>
</dbReference>
<feature type="transmembrane region" description="Helical" evidence="4">
    <location>
        <begin position="32"/>
        <end position="50"/>
    </location>
</feature>
<feature type="domain" description="Fibronectin type-III" evidence="6">
    <location>
        <begin position="471"/>
        <end position="566"/>
    </location>
</feature>
<reference evidence="7" key="2">
    <citation type="submission" date="2025-09" db="UniProtKB">
        <authorList>
            <consortium name="Ensembl"/>
        </authorList>
    </citation>
    <scope>IDENTIFICATION</scope>
</reference>
<evidence type="ECO:0000256" key="2">
    <source>
        <dbReference type="ARBA" id="ARBA00023179"/>
    </source>
</evidence>
<organism evidence="7 8">
    <name type="scientific">Chrysolophus pictus</name>
    <name type="common">Golden pheasant</name>
    <name type="synonym">Phasianus pictus</name>
    <dbReference type="NCBI Taxonomy" id="9089"/>
    <lineage>
        <taxon>Eukaryota</taxon>
        <taxon>Metazoa</taxon>
        <taxon>Chordata</taxon>
        <taxon>Craniata</taxon>
        <taxon>Vertebrata</taxon>
        <taxon>Euteleostomi</taxon>
        <taxon>Archelosauria</taxon>
        <taxon>Archosauria</taxon>
        <taxon>Dinosauria</taxon>
        <taxon>Saurischia</taxon>
        <taxon>Theropoda</taxon>
        <taxon>Coelurosauria</taxon>
        <taxon>Aves</taxon>
        <taxon>Neognathae</taxon>
        <taxon>Galloanserae</taxon>
        <taxon>Galliformes</taxon>
        <taxon>Phasianidae</taxon>
        <taxon>Phasianinae</taxon>
        <taxon>Chrysolophus</taxon>
    </lineage>
</organism>
<keyword evidence="4" id="KW-1133">Transmembrane helix</keyword>
<dbReference type="Ensembl" id="ENSCPIT00010009767.1">
    <property type="protein sequence ID" value="ENSCPIP00010008256.1"/>
    <property type="gene ID" value="ENSCPIG00010006389.1"/>
</dbReference>
<feature type="domain" description="Ig-like" evidence="5">
    <location>
        <begin position="1318"/>
        <end position="1394"/>
    </location>
</feature>
<sequence length="1424" mass="161020">MSSVAVPFYQKRHKHFDQSYRNIQTRYVLEEYAARNFIVMVLIWLFFLFYRTHEQKSHASDEKRIKFASELSSLEREIHMARHHAREQLDRLAIQRMVEENMALERHAVEEKISRAPEILVRLRSHTVWEKMSVRLCFTVQGFPSPVVQWYKNEELITPASDPAKYTVENKYGVHVLHINRADFDDSATYSAVATNIHGQASTNCAVVVRRFRESEEPHPAGIMPFHLPLSYDVCFTHFDVQFLEKFGVTFATEGETLTLKCSVLVTPELKRLRPRAEWYRDDVLIKDSKWTKLYFGEGQAALSFTHLNKDDEGLYTLRMVTKGGVNEYSAFLFVRDADALIAGAPGAPMDVKCHDANRDYVIVTWKPPNITTQNPVIGYFVDKCEVGLENWVQCNDAPVKICKYPVTGLCEGRSYIFRVRAVNSAGISRPSRVSEPVAALDPFDLERTQSKLKIVIKKDDLEGDIQIPGPPTNVHASEISKTYVVLSWDPPVPRGREPLTYFIEKSMVGSGSWQRVNAQVAVKSPRYAVFDLAEGKPYVFRVLSANKHGISDPSEITEPIQPQDTVVVPSAPGRVVATRNTKTSVVVQWDKPKHEENLYGYYIDYSVVGSNQWEPANHKPINYSRFVVHGLETGEQYIFRVKAVNAVGFSENSQESEAIKVQAALTCPSYPHGITLLNCDGHSMTLGWKAPKYSGGSPILGYYIDKREANHKNWHEVNSSLICRTIYTVEDLTEDAFYEFKIAAANVVGIGHPSDPSEHFKCKAWTMPEPGPAYDLTVCEVRNTSLVLLWKAPVYEGKSPITGYLVDYKEVDAEDWITANEKPTSHHYFKVTDLHQGHTYVFKVRAVNDAGVGKSSEISEPVFVEASPGTKEIFSGVDEEGNIYLGFECKEATDASHFQWGKSYEEIEDSDKFKIQTEGDHSKLYFKNPDKSDLGTYCISVSDTDGVSSSFILDEEEFERLMTLSNEIKNPTIPLKSELAYEVLDKGEVRFWIQAESLSPNSTYRFVINDKEVENGHRHKISCDHSNGIIEMVMDKFTIDNEGTYTVQIQDGKAKNQSSLVLIGDAFKTVLAESELQRKEFLRKQGPHFSEFLYWEVTEECEVLLACKVANTKKETVFKWYRNGSGIDVDEVPDLQRGECHLTIPKLSRKDEGVYKATLSDDRGHDVSTLELSGKVYDDIILALSRVSGKTASPLKILCTEEGIRLQCFLKYYNEEMKVTWSHRESKISSGEKMKIGGGDDVAWLQITEPTEKDKGNYTFEIFGDKGSFKRTLDLSGQGIFLRSYLYALNLTLFFFFKLLDRGKVIGGLPDVVTIMDGKTLNLTCTVFGNPDPEVVWFKNDKTLELNEHYLVSLEQGKYASLTIKGVTSEDSGKYSIYVKNKYGGETVDVTVSVYRHGEKIPEVNKGQLAKPRLIPPSGASST</sequence>
<dbReference type="FunFam" id="2.60.40.10:FF:000179">
    <property type="entry name" value="Myomesin 2"/>
    <property type="match status" value="1"/>
</dbReference>
<name>A0A8C3LC93_CHRPC</name>
<dbReference type="SUPFAM" id="SSF49265">
    <property type="entry name" value="Fibronectin type III"/>
    <property type="match status" value="3"/>
</dbReference>
<dbReference type="SMART" id="SM00409">
    <property type="entry name" value="IG"/>
    <property type="match status" value="5"/>
</dbReference>
<dbReference type="InterPro" id="IPR007110">
    <property type="entry name" value="Ig-like_dom"/>
</dbReference>
<keyword evidence="2" id="KW-0514">Muscle protein</keyword>
<keyword evidence="4" id="KW-0812">Transmembrane</keyword>
<dbReference type="InterPro" id="IPR003599">
    <property type="entry name" value="Ig_sub"/>
</dbReference>
<dbReference type="PANTHER" id="PTHR13817">
    <property type="entry name" value="TITIN"/>
    <property type="match status" value="1"/>
</dbReference>
<accession>A0A8C3LC93</accession>
<evidence type="ECO:0000256" key="1">
    <source>
        <dbReference type="ARBA" id="ARBA00022737"/>
    </source>
</evidence>
<feature type="domain" description="Fibronectin type-III" evidence="6">
    <location>
        <begin position="572"/>
        <end position="665"/>
    </location>
</feature>
<proteinExistence type="predicted"/>
<dbReference type="CDD" id="cd00063">
    <property type="entry name" value="FN3"/>
    <property type="match status" value="5"/>
</dbReference>
<dbReference type="FunFam" id="2.60.40.10:FF:000029">
    <property type="entry name" value="Myomesin 1"/>
    <property type="match status" value="3"/>
</dbReference>
<dbReference type="FunFam" id="2.60.40.10:FF:000124">
    <property type="entry name" value="Myomesin 1"/>
    <property type="match status" value="1"/>
</dbReference>
<dbReference type="PANTHER" id="PTHR13817:SF22">
    <property type="entry name" value="MYOMESIN-2"/>
    <property type="match status" value="1"/>
</dbReference>
<evidence type="ECO:0000313" key="8">
    <source>
        <dbReference type="Proteomes" id="UP000694543"/>
    </source>
</evidence>
<dbReference type="InterPro" id="IPR003598">
    <property type="entry name" value="Ig_sub2"/>
</dbReference>
<keyword evidence="4" id="KW-0472">Membrane</keyword>
<dbReference type="PROSITE" id="PS50835">
    <property type="entry name" value="IG_LIKE"/>
    <property type="match status" value="4"/>
</dbReference>
<evidence type="ECO:0000256" key="4">
    <source>
        <dbReference type="SAM" id="Phobius"/>
    </source>
</evidence>
<feature type="domain" description="Ig-like" evidence="5">
    <location>
        <begin position="1088"/>
        <end position="1174"/>
    </location>
</feature>
<dbReference type="PRINTS" id="PR00014">
    <property type="entry name" value="FNTYPEIII"/>
</dbReference>
<dbReference type="FunFam" id="2.60.40.10:FF:000069">
    <property type="entry name" value="Alpha-protein kinase 3"/>
    <property type="match status" value="1"/>
</dbReference>
<dbReference type="GO" id="GO:0005198">
    <property type="term" value="F:structural molecule activity"/>
    <property type="evidence" value="ECO:0007669"/>
    <property type="project" value="UniProtKB-ARBA"/>
</dbReference>
<dbReference type="FunFam" id="2.60.40.10:FF:000222">
    <property type="entry name" value="Myomesin 1"/>
    <property type="match status" value="1"/>
</dbReference>
<dbReference type="Pfam" id="PF00041">
    <property type="entry name" value="fn3"/>
    <property type="match status" value="5"/>
</dbReference>
<dbReference type="Gene3D" id="2.60.40.10">
    <property type="entry name" value="Immunoglobulins"/>
    <property type="match status" value="12"/>
</dbReference>
<keyword evidence="3" id="KW-0393">Immunoglobulin domain</keyword>
<dbReference type="CDD" id="cd05891">
    <property type="entry name" value="IgI_M-protein_C"/>
    <property type="match status" value="1"/>
</dbReference>
<evidence type="ECO:0000313" key="7">
    <source>
        <dbReference type="Ensembl" id="ENSCPIP00010008256.1"/>
    </source>
</evidence>
<dbReference type="FunFam" id="2.60.40.10:FF:000192">
    <property type="entry name" value="Myomesin 1"/>
    <property type="match status" value="1"/>
</dbReference>
<feature type="domain" description="Fibronectin type-III" evidence="6">
    <location>
        <begin position="668"/>
        <end position="770"/>
    </location>
</feature>
<dbReference type="SUPFAM" id="SSF48726">
    <property type="entry name" value="Immunoglobulin"/>
    <property type="match status" value="7"/>
</dbReference>
<feature type="domain" description="Ig-like" evidence="5">
    <location>
        <begin position="229"/>
        <end position="317"/>
    </location>
</feature>
<dbReference type="SMART" id="SM00408">
    <property type="entry name" value="IGc2"/>
    <property type="match status" value="4"/>
</dbReference>
<dbReference type="InterPro" id="IPR036116">
    <property type="entry name" value="FN3_sf"/>
</dbReference>
<dbReference type="PROSITE" id="PS50853">
    <property type="entry name" value="FN3"/>
    <property type="match status" value="5"/>
</dbReference>
<dbReference type="CDD" id="cd20951">
    <property type="entry name" value="IgI_titin_I1-like"/>
    <property type="match status" value="1"/>
</dbReference>
<evidence type="ECO:0000259" key="5">
    <source>
        <dbReference type="PROSITE" id="PS50835"/>
    </source>
</evidence>
<dbReference type="Proteomes" id="UP000694543">
    <property type="component" value="Unplaced"/>
</dbReference>
<feature type="domain" description="Ig-like" evidence="5">
    <location>
        <begin position="117"/>
        <end position="208"/>
    </location>
</feature>
<dbReference type="Pfam" id="PF07679">
    <property type="entry name" value="I-set"/>
    <property type="match status" value="4"/>
</dbReference>
<reference evidence="7" key="1">
    <citation type="submission" date="2025-08" db="UniProtKB">
        <authorList>
            <consortium name="Ensembl"/>
        </authorList>
    </citation>
    <scope>IDENTIFICATION</scope>
</reference>
<keyword evidence="8" id="KW-1185">Reference proteome</keyword>
<dbReference type="InterPro" id="IPR013783">
    <property type="entry name" value="Ig-like_fold"/>
</dbReference>
<dbReference type="SMART" id="SM00060">
    <property type="entry name" value="FN3"/>
    <property type="match status" value="5"/>
</dbReference>
<dbReference type="FunFam" id="2.60.40.10:FF:000134">
    <property type="entry name" value="Myomesin 1"/>
    <property type="match status" value="1"/>
</dbReference>
<dbReference type="InterPro" id="IPR013098">
    <property type="entry name" value="Ig_I-set"/>
</dbReference>
<feature type="domain" description="Fibronectin type-III" evidence="6">
    <location>
        <begin position="773"/>
        <end position="870"/>
    </location>
</feature>
<dbReference type="InterPro" id="IPR036179">
    <property type="entry name" value="Ig-like_dom_sf"/>
</dbReference>
<dbReference type="FunFam" id="2.60.40.10:FF:000670">
    <property type="entry name" value="Myomesin 2"/>
    <property type="match status" value="1"/>
</dbReference>
<evidence type="ECO:0000259" key="6">
    <source>
        <dbReference type="PROSITE" id="PS50853"/>
    </source>
</evidence>
<protein>
    <submittedName>
        <fullName evidence="7">Myomesin 2</fullName>
    </submittedName>
</protein>
<keyword evidence="1" id="KW-0677">Repeat</keyword>